<reference evidence="1 2" key="1">
    <citation type="journal article" date="2014" name="Genome Announc.">
        <title>Whole-Genome Sequence of Serratia symbiotica Strain CWBI-2.3T, a Free-Living Symbiont of the Black Bean Aphid Aphis fabae.</title>
        <authorList>
            <person name="Foray V."/>
            <person name="Grigorescu A.S."/>
            <person name="Sabri A."/>
            <person name="Haubruge E."/>
            <person name="Lognay G."/>
            <person name="Francis F."/>
            <person name="Fauconnier M.L."/>
            <person name="Hance T."/>
            <person name="Thonart P."/>
        </authorList>
    </citation>
    <scope>NUCLEOTIDE SEQUENCE [LARGE SCALE GENOMIC DNA]</scope>
    <source>
        <strain evidence="1">CWBI-2.3</strain>
    </source>
</reference>
<dbReference type="RefSeq" id="WP_040266422.1">
    <property type="nucleotide sequence ID" value="NZ_CAXKXZ010000020.1"/>
</dbReference>
<proteinExistence type="predicted"/>
<gene>
    <name evidence="1" type="ORF">SYMBAF_04840</name>
</gene>
<organism evidence="1 2">
    <name type="scientific">Serratia symbiotica</name>
    <dbReference type="NCBI Taxonomy" id="138074"/>
    <lineage>
        <taxon>Bacteria</taxon>
        <taxon>Pseudomonadati</taxon>
        <taxon>Pseudomonadota</taxon>
        <taxon>Gammaproteobacteria</taxon>
        <taxon>Enterobacterales</taxon>
        <taxon>Yersiniaceae</taxon>
        <taxon>Serratia</taxon>
    </lineage>
</organism>
<evidence type="ECO:0000313" key="1">
    <source>
        <dbReference type="EMBL" id="QLH62391.1"/>
    </source>
</evidence>
<protein>
    <submittedName>
        <fullName evidence="1">Uncharacterized protein</fullName>
    </submittedName>
</protein>
<name>A0A068Z505_9GAMM</name>
<dbReference type="EMBL" id="CP050855">
    <property type="protein sequence ID" value="QLH62391.1"/>
    <property type="molecule type" value="Genomic_DNA"/>
</dbReference>
<accession>A0A068Z505</accession>
<dbReference type="GeneID" id="93735842"/>
<dbReference type="AlphaFoldDB" id="A0A068Z505"/>
<sequence length="59" mass="6874">MIQQPLTAMLIFVYILLMIPVLRVIDSRLRTSKLVRKTVQNATLIMLTLLFFSIMTLLH</sequence>
<dbReference type="Proteomes" id="UP000042738">
    <property type="component" value="Chromosome"/>
</dbReference>
<evidence type="ECO:0000313" key="2">
    <source>
        <dbReference type="Proteomes" id="UP000042738"/>
    </source>
</evidence>